<comment type="caution">
    <text evidence="2">The sequence shown here is derived from an EMBL/GenBank/DDBJ whole genome shotgun (WGS) entry which is preliminary data.</text>
</comment>
<name>A0A9Q0GPB2_9MAGN</name>
<proteinExistence type="predicted"/>
<dbReference type="Proteomes" id="UP001141806">
    <property type="component" value="Unassembled WGS sequence"/>
</dbReference>
<keyword evidence="3" id="KW-1185">Reference proteome</keyword>
<dbReference type="EMBL" id="JAMYWD010000012">
    <property type="protein sequence ID" value="KAJ4949990.1"/>
    <property type="molecule type" value="Genomic_DNA"/>
</dbReference>
<organism evidence="2 3">
    <name type="scientific">Protea cynaroides</name>
    <dbReference type="NCBI Taxonomy" id="273540"/>
    <lineage>
        <taxon>Eukaryota</taxon>
        <taxon>Viridiplantae</taxon>
        <taxon>Streptophyta</taxon>
        <taxon>Embryophyta</taxon>
        <taxon>Tracheophyta</taxon>
        <taxon>Spermatophyta</taxon>
        <taxon>Magnoliopsida</taxon>
        <taxon>Proteales</taxon>
        <taxon>Proteaceae</taxon>
        <taxon>Protea</taxon>
    </lineage>
</organism>
<evidence type="ECO:0000313" key="2">
    <source>
        <dbReference type="EMBL" id="KAJ4949990.1"/>
    </source>
</evidence>
<evidence type="ECO:0000256" key="1">
    <source>
        <dbReference type="SAM" id="MobiDB-lite"/>
    </source>
</evidence>
<reference evidence="2" key="1">
    <citation type="journal article" date="2023" name="Plant J.">
        <title>The genome of the king protea, Protea cynaroides.</title>
        <authorList>
            <person name="Chang J."/>
            <person name="Duong T.A."/>
            <person name="Schoeman C."/>
            <person name="Ma X."/>
            <person name="Roodt D."/>
            <person name="Barker N."/>
            <person name="Li Z."/>
            <person name="Van de Peer Y."/>
            <person name="Mizrachi E."/>
        </authorList>
    </citation>
    <scope>NUCLEOTIDE SEQUENCE</scope>
    <source>
        <tissue evidence="2">Young leaves</tissue>
    </source>
</reference>
<evidence type="ECO:0000313" key="3">
    <source>
        <dbReference type="Proteomes" id="UP001141806"/>
    </source>
</evidence>
<dbReference type="AlphaFoldDB" id="A0A9Q0GPB2"/>
<protein>
    <submittedName>
        <fullName evidence="2">Uncharacterized protein</fullName>
    </submittedName>
</protein>
<sequence length="100" mass="10705">MSNSPLNGVKTVNNRGGPTHGQGKDPISLTPIQIRKPWSALATLDDDIFSKSIEGNLDQTSMMMVKDSARAAAEMATATAFAFPSLWLAQFQEAGDAKTH</sequence>
<accession>A0A9Q0GPB2</accession>
<feature type="region of interest" description="Disordered" evidence="1">
    <location>
        <begin position="1"/>
        <end position="30"/>
    </location>
</feature>
<gene>
    <name evidence="2" type="ORF">NE237_026822</name>
</gene>
<feature type="compositionally biased region" description="Polar residues" evidence="1">
    <location>
        <begin position="1"/>
        <end position="16"/>
    </location>
</feature>